<evidence type="ECO:0000256" key="8">
    <source>
        <dbReference type="ARBA" id="ARBA00022750"/>
    </source>
</evidence>
<keyword evidence="13" id="KW-0229">DNA integration</keyword>
<keyword evidence="3" id="KW-0645">Protease</keyword>
<dbReference type="InterPro" id="IPR043502">
    <property type="entry name" value="DNA/RNA_pol_sf"/>
</dbReference>
<dbReference type="PANTHER" id="PTHR42648">
    <property type="entry name" value="TRANSPOSASE, PUTATIVE-RELATED"/>
    <property type="match status" value="1"/>
</dbReference>
<dbReference type="Gene3D" id="3.30.420.10">
    <property type="entry name" value="Ribonuclease H-like superfamily/Ribonuclease H"/>
    <property type="match status" value="1"/>
</dbReference>
<evidence type="ECO:0000256" key="3">
    <source>
        <dbReference type="ARBA" id="ARBA00022670"/>
    </source>
</evidence>
<keyword evidence="16" id="KW-0917">Virion maturation</keyword>
<dbReference type="SUPFAM" id="SSF56672">
    <property type="entry name" value="DNA/RNA polymerases"/>
    <property type="match status" value="1"/>
</dbReference>
<dbReference type="InterPro" id="IPR039537">
    <property type="entry name" value="Retrotran_Ty1/copia-like"/>
</dbReference>
<evidence type="ECO:0000256" key="12">
    <source>
        <dbReference type="ARBA" id="ARBA00022842"/>
    </source>
</evidence>
<evidence type="ECO:0000256" key="1">
    <source>
        <dbReference type="ARBA" id="ARBA00002180"/>
    </source>
</evidence>
<name>A0A9Q3EW95_9BASI</name>
<feature type="domain" description="Reverse transcriptase Ty1/copia-type" evidence="20">
    <location>
        <begin position="548"/>
        <end position="750"/>
    </location>
</feature>
<dbReference type="EMBL" id="AVOT02036160">
    <property type="protein sequence ID" value="MBW0530625.1"/>
    <property type="molecule type" value="Genomic_DNA"/>
</dbReference>
<dbReference type="GO" id="GO:0046872">
    <property type="term" value="F:metal ion binding"/>
    <property type="evidence" value="ECO:0007669"/>
    <property type="project" value="UniProtKB-KW"/>
</dbReference>
<dbReference type="GO" id="GO:0004190">
    <property type="term" value="F:aspartic-type endopeptidase activity"/>
    <property type="evidence" value="ECO:0007669"/>
    <property type="project" value="UniProtKB-KW"/>
</dbReference>
<keyword evidence="2" id="KW-1188">Viral release from host cell</keyword>
<dbReference type="OrthoDB" id="3344688at2759"/>
<evidence type="ECO:0000256" key="4">
    <source>
        <dbReference type="ARBA" id="ARBA00022695"/>
    </source>
</evidence>
<feature type="region of interest" description="Disordered" evidence="19">
    <location>
        <begin position="444"/>
        <end position="473"/>
    </location>
</feature>
<evidence type="ECO:0000256" key="7">
    <source>
        <dbReference type="ARBA" id="ARBA00022741"/>
    </source>
</evidence>
<keyword evidence="17" id="KW-0233">DNA recombination</keyword>
<protein>
    <recommendedName>
        <fullName evidence="24">Integrase catalytic domain-containing protein</fullName>
    </recommendedName>
</protein>
<keyword evidence="10" id="KW-0378">Hydrolase</keyword>
<evidence type="ECO:0000256" key="11">
    <source>
        <dbReference type="ARBA" id="ARBA00022840"/>
    </source>
</evidence>
<dbReference type="GO" id="GO:0003676">
    <property type="term" value="F:nucleic acid binding"/>
    <property type="evidence" value="ECO:0007669"/>
    <property type="project" value="InterPro"/>
</dbReference>
<dbReference type="InterPro" id="IPR054722">
    <property type="entry name" value="PolX-like_BBD"/>
</dbReference>
<evidence type="ECO:0000256" key="5">
    <source>
        <dbReference type="ARBA" id="ARBA00022722"/>
    </source>
</evidence>
<evidence type="ECO:0000256" key="6">
    <source>
        <dbReference type="ARBA" id="ARBA00022723"/>
    </source>
</evidence>
<reference evidence="22" key="1">
    <citation type="submission" date="2021-03" db="EMBL/GenBank/DDBJ databases">
        <title>Draft genome sequence of rust myrtle Austropuccinia psidii MF-1, a brazilian biotype.</title>
        <authorList>
            <person name="Quecine M.C."/>
            <person name="Pachon D.M.R."/>
            <person name="Bonatelli M.L."/>
            <person name="Correr F.H."/>
            <person name="Franceschini L.M."/>
            <person name="Leite T.F."/>
            <person name="Margarido G.R.A."/>
            <person name="Almeida C.A."/>
            <person name="Ferrarezi J.A."/>
            <person name="Labate C.A."/>
        </authorList>
    </citation>
    <scope>NUCLEOTIDE SEQUENCE</scope>
    <source>
        <strain evidence="22">MF-1</strain>
    </source>
</reference>
<dbReference type="AlphaFoldDB" id="A0A9Q3EW95"/>
<comment type="function">
    <text evidence="1">The aspartyl protease (PR) mediates the proteolytic cleavages of the Gag and Gag-Pol polyproteins after assembly of the VLP.</text>
</comment>
<sequence>MQWLKSSYNRNLQEYIDNNRKLMMAMETVNIVVPSELLSFMLLGKLSGDSKIHQYVETLSLNEELIELPDLILSKLQDFHNNSTMQETITDTPASALLFESTHPYKILYYCTNGKHNPMCTSHTKQECFVENPHLRPPRQNNKRRAQNNQNVSAHLSTAQALVTGNNAASASSDLIVDCGATHHMFNSKESFSSLVATPSLKVCTGDAASSLLTKGIGTVTITCDDKVLSLKNCLYVPNLNCNLISLLGLGYEKVSITRNKDTFILSSGEETILKGRIMNNLMKIDYLTPKTLITQNSNLWHLRLGHPAETPQHNGFAERANRTILEKARCLLNGSNLTNSYWAEAVNTATLLSNLVPTPSRFNHSPYNLWRGSPPRIKKFWIDKKVVISRRVVFDESTFPSLENLSTNRNPALIIPEHQQAVAEEVDEVLPADMGLVDEFLPIEPDSDNSSRMVDEVQESNEAGAAEHSQAHPISASRIKVIGPRHPTIISSDVDSFNILPYNRRPRALLSAHDDAPRTFKQAISSLNKVSWNKAIEKELASMNQLQVWDVVDLKPEYKLVGTTWVFRTKRDHLNKVIKHKARLCAQGFTQTPGLDFAKTYAPTGRMNSLRTLIAIAASKNLSFHQIDIKSAFLNAPLAETVYLSIPQGLDLDRRKECLRLNKAIYGLKQAPLAWYQRLKDWLVKVGFVACLLDPCVFHRQGSTPLWLYVHVDDIAIFGSDVRLFKKEIGEEFDIKDVGIADLMLGVKINHL</sequence>
<gene>
    <name evidence="22" type="ORF">O181_070340</name>
</gene>
<keyword evidence="15" id="KW-0808">Transferase</keyword>
<keyword evidence="23" id="KW-1185">Reference proteome</keyword>
<dbReference type="SUPFAM" id="SSF53098">
    <property type="entry name" value="Ribonuclease H-like"/>
    <property type="match status" value="1"/>
</dbReference>
<evidence type="ECO:0000256" key="9">
    <source>
        <dbReference type="ARBA" id="ARBA00022759"/>
    </source>
</evidence>
<keyword evidence="18" id="KW-0511">Multifunctional enzyme</keyword>
<dbReference type="Proteomes" id="UP000765509">
    <property type="component" value="Unassembled WGS sequence"/>
</dbReference>
<accession>A0A9Q3EW95</accession>
<keyword evidence="8" id="KW-0064">Aspartyl protease</keyword>
<evidence type="ECO:0000313" key="23">
    <source>
        <dbReference type="Proteomes" id="UP000765509"/>
    </source>
</evidence>
<evidence type="ECO:0000256" key="19">
    <source>
        <dbReference type="SAM" id="MobiDB-lite"/>
    </source>
</evidence>
<keyword evidence="4" id="KW-0548">Nucleotidyltransferase</keyword>
<evidence type="ECO:0000256" key="2">
    <source>
        <dbReference type="ARBA" id="ARBA00022612"/>
    </source>
</evidence>
<dbReference type="GO" id="GO:0003964">
    <property type="term" value="F:RNA-directed DNA polymerase activity"/>
    <property type="evidence" value="ECO:0007669"/>
    <property type="project" value="UniProtKB-KW"/>
</dbReference>
<evidence type="ECO:0000256" key="14">
    <source>
        <dbReference type="ARBA" id="ARBA00022918"/>
    </source>
</evidence>
<evidence type="ECO:0000256" key="10">
    <source>
        <dbReference type="ARBA" id="ARBA00022801"/>
    </source>
</evidence>
<dbReference type="GO" id="GO:0006310">
    <property type="term" value="P:DNA recombination"/>
    <property type="evidence" value="ECO:0007669"/>
    <property type="project" value="UniProtKB-KW"/>
</dbReference>
<evidence type="ECO:0008006" key="24">
    <source>
        <dbReference type="Google" id="ProtNLM"/>
    </source>
</evidence>
<comment type="caution">
    <text evidence="22">The sequence shown here is derived from an EMBL/GenBank/DDBJ whole genome shotgun (WGS) entry which is preliminary data.</text>
</comment>
<evidence type="ECO:0000256" key="17">
    <source>
        <dbReference type="ARBA" id="ARBA00023172"/>
    </source>
</evidence>
<dbReference type="Pfam" id="PF22936">
    <property type="entry name" value="Pol_BBD"/>
    <property type="match status" value="1"/>
</dbReference>
<dbReference type="InterPro" id="IPR012337">
    <property type="entry name" value="RNaseH-like_sf"/>
</dbReference>
<evidence type="ECO:0000256" key="18">
    <source>
        <dbReference type="ARBA" id="ARBA00023268"/>
    </source>
</evidence>
<dbReference type="GO" id="GO:0003887">
    <property type="term" value="F:DNA-directed DNA polymerase activity"/>
    <property type="evidence" value="ECO:0007669"/>
    <property type="project" value="UniProtKB-KW"/>
</dbReference>
<dbReference type="Pfam" id="PF07727">
    <property type="entry name" value="RVT_2"/>
    <property type="match status" value="1"/>
</dbReference>
<evidence type="ECO:0000313" key="22">
    <source>
        <dbReference type="EMBL" id="MBW0530625.1"/>
    </source>
</evidence>
<evidence type="ECO:0000256" key="16">
    <source>
        <dbReference type="ARBA" id="ARBA00023113"/>
    </source>
</evidence>
<keyword evidence="7" id="KW-0547">Nucleotide-binding</keyword>
<dbReference type="GO" id="GO:0005524">
    <property type="term" value="F:ATP binding"/>
    <property type="evidence" value="ECO:0007669"/>
    <property type="project" value="UniProtKB-KW"/>
</dbReference>
<keyword evidence="5" id="KW-0540">Nuclease</keyword>
<dbReference type="GO" id="GO:0004519">
    <property type="term" value="F:endonuclease activity"/>
    <property type="evidence" value="ECO:0007669"/>
    <property type="project" value="UniProtKB-KW"/>
</dbReference>
<keyword evidence="14" id="KW-0695">RNA-directed DNA polymerase</keyword>
<dbReference type="InterPro" id="IPR013103">
    <property type="entry name" value="RVT_2"/>
</dbReference>
<evidence type="ECO:0000256" key="13">
    <source>
        <dbReference type="ARBA" id="ARBA00022908"/>
    </source>
</evidence>
<proteinExistence type="predicted"/>
<keyword evidence="11" id="KW-0067">ATP-binding</keyword>
<evidence type="ECO:0000259" key="20">
    <source>
        <dbReference type="Pfam" id="PF07727"/>
    </source>
</evidence>
<organism evidence="22 23">
    <name type="scientific">Austropuccinia psidii MF-1</name>
    <dbReference type="NCBI Taxonomy" id="1389203"/>
    <lineage>
        <taxon>Eukaryota</taxon>
        <taxon>Fungi</taxon>
        <taxon>Dikarya</taxon>
        <taxon>Basidiomycota</taxon>
        <taxon>Pucciniomycotina</taxon>
        <taxon>Pucciniomycetes</taxon>
        <taxon>Pucciniales</taxon>
        <taxon>Sphaerophragmiaceae</taxon>
        <taxon>Austropuccinia</taxon>
    </lineage>
</organism>
<evidence type="ECO:0000256" key="15">
    <source>
        <dbReference type="ARBA" id="ARBA00022932"/>
    </source>
</evidence>
<feature type="domain" description="Retrovirus-related Pol polyprotein from transposon TNT 1-94-like beta-barrel" evidence="21">
    <location>
        <begin position="176"/>
        <end position="248"/>
    </location>
</feature>
<keyword evidence="12" id="KW-0460">Magnesium</keyword>
<dbReference type="GO" id="GO:0015074">
    <property type="term" value="P:DNA integration"/>
    <property type="evidence" value="ECO:0007669"/>
    <property type="project" value="UniProtKB-KW"/>
</dbReference>
<keyword evidence="6" id="KW-0479">Metal-binding</keyword>
<keyword evidence="9" id="KW-0255">Endonuclease</keyword>
<dbReference type="GO" id="GO:0006508">
    <property type="term" value="P:proteolysis"/>
    <property type="evidence" value="ECO:0007669"/>
    <property type="project" value="UniProtKB-KW"/>
</dbReference>
<keyword evidence="15" id="KW-0239">DNA-directed DNA polymerase</keyword>
<dbReference type="InterPro" id="IPR036397">
    <property type="entry name" value="RNaseH_sf"/>
</dbReference>
<evidence type="ECO:0000259" key="21">
    <source>
        <dbReference type="Pfam" id="PF22936"/>
    </source>
</evidence>
<dbReference type="PANTHER" id="PTHR42648:SF11">
    <property type="entry name" value="TRANSPOSON TY4-P GAG-POL POLYPROTEIN"/>
    <property type="match status" value="1"/>
</dbReference>